<dbReference type="RefSeq" id="WP_012031436.1">
    <property type="nucleotide sequence ID" value="NC_009446.1"/>
</dbReference>
<keyword evidence="1" id="KW-0812">Transmembrane</keyword>
<gene>
    <name evidence="3" type="ordered locus">DNO_1132</name>
</gene>
<dbReference type="AlphaFoldDB" id="A5EXM3"/>
<dbReference type="InterPro" id="IPR019196">
    <property type="entry name" value="ABC_transp_unknown"/>
</dbReference>
<evidence type="ECO:0000259" key="2">
    <source>
        <dbReference type="Pfam" id="PF09822"/>
    </source>
</evidence>
<dbReference type="SUPFAM" id="SSF52317">
    <property type="entry name" value="Class I glutamine amidotransferase-like"/>
    <property type="match status" value="1"/>
</dbReference>
<feature type="domain" description="ABC-type uncharacterised transport system" evidence="2">
    <location>
        <begin position="144"/>
        <end position="368"/>
    </location>
</feature>
<accession>A5EXM3</accession>
<dbReference type="Proteomes" id="UP000000248">
    <property type="component" value="Chromosome"/>
</dbReference>
<protein>
    <recommendedName>
        <fullName evidence="2">ABC-type uncharacterized transport system domain-containing protein</fullName>
    </recommendedName>
</protein>
<sequence length="443" mass="50055">MNRFFHRLFPLFITTVLCGAGWLSLYSQAGYIWREQPSLPLTAAQKNSLRHIQYPLEIEAFVSGNLRLRREIRQLITRLQKNMPTLSLHFVDPNMAPHKVNQYNITRSGQLLLHTKNHIRRIEYPSEALIVEAILEEENSNERVIVHIVGHNERDFLADTGGSWQSLYRALQSPSLSLASVNLEKHGIPHNADLVVLADPDPEKLEQDWDKIAQHLERGGNLLFTTDTHRLHLPPSLARWTGLQLDSGVIIDLTNKTAGFSDPRLLQPHITKTPLSHDLKTAPILLGTAAFRADKTPQNWKREPVLQTSPQSWVERGAISGTISADADETRGVLTPAWLLSRPFHNRQQWILVIGDSDFLSGNALGLGGNRDFARNVFSLLSGATGQNALSIATRRDQWLSISESSLLNLGLLLLFVFPSLAFAAAYWQRRTFQRHYQPEIQK</sequence>
<dbReference type="HOGENOM" id="CLU_580999_0_0_6"/>
<dbReference type="OrthoDB" id="8530910at2"/>
<keyword evidence="1" id="KW-0472">Membrane</keyword>
<keyword evidence="4" id="KW-1185">Reference proteome</keyword>
<evidence type="ECO:0000256" key="1">
    <source>
        <dbReference type="SAM" id="Phobius"/>
    </source>
</evidence>
<dbReference type="InterPro" id="IPR029062">
    <property type="entry name" value="Class_I_gatase-like"/>
</dbReference>
<evidence type="ECO:0000313" key="3">
    <source>
        <dbReference type="EMBL" id="ABQ14070.1"/>
    </source>
</evidence>
<dbReference type="Pfam" id="PF09822">
    <property type="entry name" value="ABC_transp_aux"/>
    <property type="match status" value="1"/>
</dbReference>
<dbReference type="eggNOG" id="COG3225">
    <property type="taxonomic scope" value="Bacteria"/>
</dbReference>
<dbReference type="STRING" id="246195.DNO_1132"/>
<feature type="transmembrane region" description="Helical" evidence="1">
    <location>
        <begin position="407"/>
        <end position="428"/>
    </location>
</feature>
<dbReference type="KEGG" id="dno:DNO_1132"/>
<name>A5EXM3_DICNV</name>
<keyword evidence="1" id="KW-1133">Transmembrane helix</keyword>
<organism evidence="3 4">
    <name type="scientific">Dichelobacter nodosus (strain VCS1703A)</name>
    <dbReference type="NCBI Taxonomy" id="246195"/>
    <lineage>
        <taxon>Bacteria</taxon>
        <taxon>Pseudomonadati</taxon>
        <taxon>Pseudomonadota</taxon>
        <taxon>Gammaproteobacteria</taxon>
        <taxon>Cardiobacteriales</taxon>
        <taxon>Cardiobacteriaceae</taxon>
        <taxon>Dichelobacter</taxon>
    </lineage>
</organism>
<reference evidence="3 4" key="1">
    <citation type="journal article" date="2007" name="Nat. Biotechnol.">
        <title>Genome sequence and identification of candidate vaccine antigens from the animal pathogen Dichelobacter nodosus.</title>
        <authorList>
            <person name="Myers G.S."/>
            <person name="Parker D."/>
            <person name="Al-Hasani K."/>
            <person name="Kennan R.M."/>
            <person name="Seemann T."/>
            <person name="Ren Q."/>
            <person name="Badger J.H."/>
            <person name="Selengut J.D."/>
            <person name="Deboy R.T."/>
            <person name="Tettelin H."/>
            <person name="Boyce J.D."/>
            <person name="McCarl V.P."/>
            <person name="Han X."/>
            <person name="Nelson W.C."/>
            <person name="Madupu R."/>
            <person name="Mohamoud Y."/>
            <person name="Holley T."/>
            <person name="Fedorova N."/>
            <person name="Khouri H."/>
            <person name="Bottomley S.P."/>
            <person name="Whittington R.J."/>
            <person name="Adler B."/>
            <person name="Songer J.G."/>
            <person name="Rood J.I."/>
            <person name="Paulsen I.T."/>
        </authorList>
    </citation>
    <scope>NUCLEOTIDE SEQUENCE [LARGE SCALE GENOMIC DNA]</scope>
    <source>
        <strain evidence="3 4">VCS1703A</strain>
    </source>
</reference>
<proteinExistence type="predicted"/>
<dbReference type="EMBL" id="CP000513">
    <property type="protein sequence ID" value="ABQ14070.1"/>
    <property type="molecule type" value="Genomic_DNA"/>
</dbReference>
<evidence type="ECO:0000313" key="4">
    <source>
        <dbReference type="Proteomes" id="UP000000248"/>
    </source>
</evidence>